<reference evidence="5 6" key="2">
    <citation type="submission" date="2015-11" db="EMBL/GenBank/DDBJ databases">
        <authorList>
            <person name="Varghese N."/>
        </authorList>
    </citation>
    <scope>NUCLEOTIDE SEQUENCE [LARGE SCALE GENOMIC DNA]</scope>
    <source>
        <strain evidence="3 6">JGI-8</strain>
    </source>
</reference>
<dbReference type="InterPro" id="IPR023917">
    <property type="entry name" value="Bifunctiontional_GlmU_bac-type"/>
</dbReference>
<dbReference type="RefSeq" id="WP_047133487.1">
    <property type="nucleotide sequence ID" value="NZ_CZVI01000011.1"/>
</dbReference>
<keyword evidence="2" id="KW-0012">Acyltransferase</keyword>
<accession>A0A0P1LX77</accession>
<accession>A0A0P1M697</accession>
<dbReference type="EMBL" id="CZVI01000011">
    <property type="protein sequence ID" value="CUS86577.1"/>
    <property type="molecule type" value="Genomic_DNA"/>
</dbReference>
<protein>
    <submittedName>
        <fullName evidence="4">UDP-N-acetylglucosamine diphosphorylase/glucosamine-1-phosphate N-acetyltransferase</fullName>
    </submittedName>
</protein>
<dbReference type="NCBIfam" id="TIGR03991">
    <property type="entry name" value="alt_bact_glmU"/>
    <property type="match status" value="1"/>
</dbReference>
<accession>A0A0P1LIS0</accession>
<dbReference type="PANTHER" id="PTHR43584:SF9">
    <property type="entry name" value="TRANSFERASE HEXAPEPTIDE REPEAT CONTAINING PROTEIN"/>
    <property type="match status" value="1"/>
</dbReference>
<keyword evidence="1 4" id="KW-0808">Transferase</keyword>
<evidence type="ECO:0000313" key="6">
    <source>
        <dbReference type="Proteomes" id="UP000182200"/>
    </source>
</evidence>
<reference evidence="4" key="1">
    <citation type="submission" date="2015-11" db="EMBL/GenBank/DDBJ databases">
        <authorList>
            <person name="Zhang Y."/>
            <person name="Guo Z."/>
        </authorList>
    </citation>
    <scope>NUCLEOTIDE SEQUENCE [LARGE SCALE GENOMIC DNA]</scope>
    <source>
        <strain evidence="4">JGI-4</strain>
    </source>
</reference>
<accession>A0A0P1P1B5</accession>
<accession>A0A0S4NEC8</accession>
<dbReference type="Proteomes" id="UP000182011">
    <property type="component" value="Unassembled WGS sequence"/>
</dbReference>
<dbReference type="SUPFAM" id="SSF51161">
    <property type="entry name" value="Trimeric LpxA-like enzymes"/>
    <property type="match status" value="1"/>
</dbReference>
<dbReference type="OrthoDB" id="9784832at2"/>
<evidence type="ECO:0000256" key="1">
    <source>
        <dbReference type="ARBA" id="ARBA00022679"/>
    </source>
</evidence>
<dbReference type="AlphaFoldDB" id="A0A0P1P500"/>
<dbReference type="InterPro" id="IPR011004">
    <property type="entry name" value="Trimer_LpxA-like_sf"/>
</dbReference>
<dbReference type="EMBL" id="FAOP01000009">
    <property type="protein sequence ID" value="CUU08463.1"/>
    <property type="molecule type" value="Genomic_DNA"/>
</dbReference>
<dbReference type="Gene3D" id="2.160.10.10">
    <property type="entry name" value="Hexapeptide repeat proteins"/>
    <property type="match status" value="1"/>
</dbReference>
<dbReference type="PANTHER" id="PTHR43584">
    <property type="entry name" value="NUCLEOTIDYL TRANSFERASE"/>
    <property type="match status" value="1"/>
</dbReference>
<accession>A0A0P1MIX6</accession>
<gene>
    <name evidence="4" type="ORF">JGI4_02102</name>
    <name evidence="3" type="ORF">JGI8_01012</name>
</gene>
<dbReference type="GO" id="GO:0016746">
    <property type="term" value="F:acyltransferase activity"/>
    <property type="evidence" value="ECO:0007669"/>
    <property type="project" value="UniProtKB-KW"/>
</dbReference>
<dbReference type="STRING" id="1633631.GCA_001442925_02095"/>
<evidence type="ECO:0000313" key="3">
    <source>
        <dbReference type="EMBL" id="CUS86577.1"/>
    </source>
</evidence>
<organism evidence="4 5">
    <name type="scientific">Candidatus Kryptonium thompsonii</name>
    <dbReference type="NCBI Taxonomy" id="1633631"/>
    <lineage>
        <taxon>Bacteria</taxon>
        <taxon>Pseudomonadati</taxon>
        <taxon>Candidatus Kryptoniota</taxon>
        <taxon>Candidatus Kryptonium</taxon>
    </lineage>
</organism>
<dbReference type="Proteomes" id="UP000182200">
    <property type="component" value="Unassembled WGS sequence"/>
</dbReference>
<evidence type="ECO:0000256" key="2">
    <source>
        <dbReference type="ARBA" id="ARBA00023315"/>
    </source>
</evidence>
<dbReference type="Pfam" id="PF13562">
    <property type="entry name" value="NTP_transf_4"/>
    <property type="match status" value="1"/>
</dbReference>
<keyword evidence="6" id="KW-1185">Reference proteome</keyword>
<name>A0A0P1P500_9BACT</name>
<dbReference type="InterPro" id="IPR050065">
    <property type="entry name" value="GlmU-like"/>
</dbReference>
<dbReference type="CDD" id="cd05635">
    <property type="entry name" value="LbH_unknown"/>
    <property type="match status" value="1"/>
</dbReference>
<dbReference type="GO" id="GO:0016779">
    <property type="term" value="F:nucleotidyltransferase activity"/>
    <property type="evidence" value="ECO:0007669"/>
    <property type="project" value="UniProtKB-ARBA"/>
</dbReference>
<evidence type="ECO:0000313" key="5">
    <source>
        <dbReference type="Proteomes" id="UP000182011"/>
    </source>
</evidence>
<accession>A0A0P1M6V0</accession>
<sequence>MNICIFEDEKYRKLLPLVYFRPVYELRCGISLLMDKIIRSFSNPTVILHARDYLTDVLKRSYPSFYVNELPNAVKQVLFINGRVLADPHFADKFKYNGKDVAYVKGDDVVAFWATGENIQKFKEKFGKPFSKKDFDDFEKIEVNVKLITYPWELVNNNGEQIAVDFNILTEGKPKKLGKIYDGVHLLNEHFIHIDEGAKIKPGVVLDAENGPIYIGKNAKILPNAVIEGPAYIGDDSLIKVSAKIYENTSIGPVCKVGGEVEASIIHAYSNKQHEGFIGHSYLGTWVNIGADTNNSDLKNDYGNVKVYIDGELIDSGSMFVGLTMGDHSKSGINLMFNTGTVVGVSCNIYGAGLPPKFIPSFSWGGAEDGFVTYRIDKAIEVAKRVMARRKVQFTEIDEKLFRKIFELTQDERERNGVKD</sequence>
<accession>A0A0P1P500</accession>
<evidence type="ECO:0000313" key="4">
    <source>
        <dbReference type="EMBL" id="CUU08463.1"/>
    </source>
</evidence>
<accession>A0A0P1LD30</accession>
<proteinExistence type="predicted"/>